<dbReference type="SMART" id="SM00834">
    <property type="entry name" value="CxxC_CXXC_SSSS"/>
    <property type="match status" value="1"/>
</dbReference>
<dbReference type="AlphaFoldDB" id="A0A0S4L7Y6"/>
<dbReference type="Pfam" id="PF09723">
    <property type="entry name" value="Zn_ribbon_8"/>
    <property type="match status" value="1"/>
</dbReference>
<organism evidence="3 4">
    <name type="scientific">Candidatus Nitrospira nitrificans</name>
    <dbReference type="NCBI Taxonomy" id="1742973"/>
    <lineage>
        <taxon>Bacteria</taxon>
        <taxon>Pseudomonadati</taxon>
        <taxon>Nitrospirota</taxon>
        <taxon>Nitrospiria</taxon>
        <taxon>Nitrospirales</taxon>
        <taxon>Nitrospiraceae</taxon>
        <taxon>Nitrospira</taxon>
    </lineage>
</organism>
<protein>
    <recommendedName>
        <fullName evidence="2">Putative regulatory protein FmdB zinc ribbon domain-containing protein</fullName>
    </recommendedName>
</protein>
<dbReference type="Proteomes" id="UP000198736">
    <property type="component" value="Unassembled WGS sequence"/>
</dbReference>
<dbReference type="STRING" id="1742973.COMA2_110062"/>
<feature type="compositionally biased region" description="Low complexity" evidence="1">
    <location>
        <begin position="54"/>
        <end position="63"/>
    </location>
</feature>
<keyword evidence="4" id="KW-1185">Reference proteome</keyword>
<accession>A0A0S4L7Y6</accession>
<dbReference type="EMBL" id="CZPZ01000003">
    <property type="protein sequence ID" value="CUS32728.1"/>
    <property type="molecule type" value="Genomic_DNA"/>
</dbReference>
<proteinExistence type="predicted"/>
<evidence type="ECO:0000256" key="1">
    <source>
        <dbReference type="SAM" id="MobiDB-lite"/>
    </source>
</evidence>
<dbReference type="InterPro" id="IPR013429">
    <property type="entry name" value="Regulatory_FmdB_Zinc_ribbon"/>
</dbReference>
<sequence>MPIFEYVCRECNHRFELLIQGSAEAACPQCKAIKVDKQFSAFGVGATTSWTSSAGPGACGSCGDPRGPGACSMN</sequence>
<dbReference type="NCBIfam" id="TIGR02605">
    <property type="entry name" value="CxxC_CxxC_SSSS"/>
    <property type="match status" value="1"/>
</dbReference>
<dbReference type="RefSeq" id="WP_090894587.1">
    <property type="nucleotide sequence ID" value="NZ_CZPZ01000003.1"/>
</dbReference>
<feature type="region of interest" description="Disordered" evidence="1">
    <location>
        <begin position="54"/>
        <end position="74"/>
    </location>
</feature>
<evidence type="ECO:0000313" key="4">
    <source>
        <dbReference type="Proteomes" id="UP000198736"/>
    </source>
</evidence>
<name>A0A0S4L7Y6_9BACT</name>
<gene>
    <name evidence="3" type="ORF">COMA2_110062</name>
</gene>
<reference evidence="4" key="1">
    <citation type="submission" date="2015-10" db="EMBL/GenBank/DDBJ databases">
        <authorList>
            <person name="Luecker S."/>
            <person name="Luecker S."/>
        </authorList>
    </citation>
    <scope>NUCLEOTIDE SEQUENCE [LARGE SCALE GENOMIC DNA]</scope>
</reference>
<feature type="domain" description="Putative regulatory protein FmdB zinc ribbon" evidence="2">
    <location>
        <begin position="1"/>
        <end position="40"/>
    </location>
</feature>
<evidence type="ECO:0000313" key="3">
    <source>
        <dbReference type="EMBL" id="CUS32728.1"/>
    </source>
</evidence>
<evidence type="ECO:0000259" key="2">
    <source>
        <dbReference type="SMART" id="SM00834"/>
    </source>
</evidence>
<dbReference type="OrthoDB" id="9813321at2"/>